<feature type="region of interest" description="Disordered" evidence="1">
    <location>
        <begin position="103"/>
        <end position="191"/>
    </location>
</feature>
<feature type="compositionally biased region" description="Basic residues" evidence="1">
    <location>
        <begin position="103"/>
        <end position="112"/>
    </location>
</feature>
<feature type="compositionally biased region" description="Polar residues" evidence="1">
    <location>
        <begin position="155"/>
        <end position="165"/>
    </location>
</feature>
<feature type="compositionally biased region" description="Basic and acidic residues" evidence="1">
    <location>
        <begin position="119"/>
        <end position="138"/>
    </location>
</feature>
<proteinExistence type="predicted"/>
<gene>
    <name evidence="3" type="ORF">GFSPODELE1_LOCUS6243</name>
</gene>
<dbReference type="Proteomes" id="UP001497453">
    <property type="component" value="Chromosome 4"/>
</dbReference>
<accession>A0ABP1DJP8</accession>
<reference evidence="4" key="1">
    <citation type="submission" date="2024-04" db="EMBL/GenBank/DDBJ databases">
        <authorList>
            <person name="Shaw F."/>
            <person name="Minotto A."/>
        </authorList>
    </citation>
    <scope>NUCLEOTIDE SEQUENCE [LARGE SCALE GENOMIC DNA]</scope>
</reference>
<name>A0ABP1DJP8_9APHY</name>
<feature type="compositionally biased region" description="Basic and acidic residues" evidence="1">
    <location>
        <begin position="178"/>
        <end position="191"/>
    </location>
</feature>
<evidence type="ECO:0000256" key="1">
    <source>
        <dbReference type="SAM" id="MobiDB-lite"/>
    </source>
</evidence>
<keyword evidence="4" id="KW-1185">Reference proteome</keyword>
<keyword evidence="2" id="KW-0812">Transmembrane</keyword>
<protein>
    <submittedName>
        <fullName evidence="3">Uncharacterized protein</fullName>
    </submittedName>
</protein>
<feature type="transmembrane region" description="Helical" evidence="2">
    <location>
        <begin position="28"/>
        <end position="51"/>
    </location>
</feature>
<evidence type="ECO:0000313" key="3">
    <source>
        <dbReference type="EMBL" id="CAL1707189.1"/>
    </source>
</evidence>
<sequence>MPPPTPVVLDVSASESASLHGHRALTPLLSGAITGSIIGAAWIVGFIVYFYKRHRREKRARALGYKSHREMLEPPKKPFIVPPDSAVVEGKAAPGERIIMEHSKHKRRKRHSGNGENGSIKHDAAAPILKDDNDERQPYPHTMIPPLKLPVLQDESATVTPSTLTGHDPNTPLLKPPEAAHTRSDLGHHGS</sequence>
<organism evidence="3 4">
    <name type="scientific">Somion occarium</name>
    <dbReference type="NCBI Taxonomy" id="3059160"/>
    <lineage>
        <taxon>Eukaryota</taxon>
        <taxon>Fungi</taxon>
        <taxon>Dikarya</taxon>
        <taxon>Basidiomycota</taxon>
        <taxon>Agaricomycotina</taxon>
        <taxon>Agaricomycetes</taxon>
        <taxon>Polyporales</taxon>
        <taxon>Cerrenaceae</taxon>
        <taxon>Somion</taxon>
    </lineage>
</organism>
<keyword evidence="2" id="KW-0472">Membrane</keyword>
<evidence type="ECO:0000313" key="4">
    <source>
        <dbReference type="Proteomes" id="UP001497453"/>
    </source>
</evidence>
<evidence type="ECO:0000256" key="2">
    <source>
        <dbReference type="SAM" id="Phobius"/>
    </source>
</evidence>
<dbReference type="EMBL" id="OZ037947">
    <property type="protein sequence ID" value="CAL1707189.1"/>
    <property type="molecule type" value="Genomic_DNA"/>
</dbReference>
<keyword evidence="2" id="KW-1133">Transmembrane helix</keyword>